<sequence>MNIVYPTLVEQAYYGMLKRGYDYPKEEIYKALIEANLIDENGNPTQNALDNNLVEECDSDVLKRFKAQYPIFMGVDDKYFTVTKRKDVLVNVAGIEKFAKTMLLAKSTTKCQKKKARALLTYLSTLD</sequence>
<dbReference type="RefSeq" id="WP_170091201.1">
    <property type="nucleotide sequence ID" value="NZ_JABAFP010000005.1"/>
</dbReference>
<organism evidence="1 2">
    <name type="scientific">Ligilactobacillus agilis</name>
    <dbReference type="NCBI Taxonomy" id="1601"/>
    <lineage>
        <taxon>Bacteria</taxon>
        <taxon>Bacillati</taxon>
        <taxon>Bacillota</taxon>
        <taxon>Bacilli</taxon>
        <taxon>Lactobacillales</taxon>
        <taxon>Lactobacillaceae</taxon>
        <taxon>Ligilactobacillus</taxon>
    </lineage>
</organism>
<dbReference type="EMBL" id="JABAFP010000005">
    <property type="protein sequence ID" value="NME41580.1"/>
    <property type="molecule type" value="Genomic_DNA"/>
</dbReference>
<dbReference type="AlphaFoldDB" id="A0A848C9X1"/>
<comment type="caution">
    <text evidence="1">The sequence shown here is derived from an EMBL/GenBank/DDBJ whole genome shotgun (WGS) entry which is preliminary data.</text>
</comment>
<evidence type="ECO:0000313" key="1">
    <source>
        <dbReference type="EMBL" id="NME41580.1"/>
    </source>
</evidence>
<reference evidence="1 2" key="1">
    <citation type="submission" date="2020-04" db="EMBL/GenBank/DDBJ databases">
        <authorList>
            <person name="Hitch T.C.A."/>
            <person name="Wylensek D."/>
            <person name="Clavel T."/>
        </authorList>
    </citation>
    <scope>NUCLEOTIDE SEQUENCE [LARGE SCALE GENOMIC DNA]</scope>
    <source>
        <strain evidence="1 2">WCA-389-WT-5H1</strain>
    </source>
</reference>
<proteinExistence type="predicted"/>
<gene>
    <name evidence="1" type="ORF">HF863_02135</name>
</gene>
<accession>A0A848C9X1</accession>
<name>A0A848C9X1_9LACO</name>
<evidence type="ECO:0000313" key="2">
    <source>
        <dbReference type="Proteomes" id="UP000563853"/>
    </source>
</evidence>
<dbReference type="Proteomes" id="UP000563853">
    <property type="component" value="Unassembled WGS sequence"/>
</dbReference>
<protein>
    <submittedName>
        <fullName evidence="1">Uncharacterized protein</fullName>
    </submittedName>
</protein>